<keyword evidence="2" id="KW-0539">Nucleus</keyword>
<gene>
    <name evidence="5" type="ORF">PG997_007927</name>
</gene>
<proteinExistence type="predicted"/>
<feature type="domain" description="Transcription factor CBF/NF-Y/archaeal histone" evidence="4">
    <location>
        <begin position="96"/>
        <end position="157"/>
    </location>
</feature>
<dbReference type="PANTHER" id="PTHR10252">
    <property type="entry name" value="HISTONE-LIKE TRANSCRIPTION FACTOR CCAAT-RELATED"/>
    <property type="match status" value="1"/>
</dbReference>
<sequence>MILGVVVTATNPPYDQKNFGLTALTYPPTSTGTFAANSYLITLEDTTIYSHSILYRVIKYSTFDRNTEPFPTRTLPPCLTTQRLSPQKGGYWTDTIAIVKKIIAQDQDINICSNNAAFVICLAAEMFVQHIAEEALKQAKTERKPRRNIQYKDIANAAAHQDNLEFLEDVVPKTVKFRDIKATAEAKRAALRGERAKNDANGSVLQEELPVANGSSAKKHKSNGSRSSLNGSANIAGMLGGGAAGSARQSHDDEAADPNDQLEMESRQARGEADDDDVAMTG</sequence>
<dbReference type="Pfam" id="PF00808">
    <property type="entry name" value="CBFD_NFYB_HMF"/>
    <property type="match status" value="1"/>
</dbReference>
<dbReference type="InterPro" id="IPR003958">
    <property type="entry name" value="CBFA_NFYB_domain"/>
</dbReference>
<name>A0ABR1W9D5_9PEZI</name>
<evidence type="ECO:0000256" key="1">
    <source>
        <dbReference type="ARBA" id="ARBA00004123"/>
    </source>
</evidence>
<comment type="subcellular location">
    <subcellularLocation>
        <location evidence="1">Nucleus</location>
    </subcellularLocation>
</comment>
<dbReference type="RefSeq" id="XP_066667584.1">
    <property type="nucleotide sequence ID" value="XM_066812242.1"/>
</dbReference>
<evidence type="ECO:0000259" key="4">
    <source>
        <dbReference type="Pfam" id="PF00808"/>
    </source>
</evidence>
<accession>A0ABR1W9D5</accession>
<evidence type="ECO:0000256" key="2">
    <source>
        <dbReference type="ARBA" id="ARBA00023242"/>
    </source>
</evidence>
<feature type="region of interest" description="Disordered" evidence="3">
    <location>
        <begin position="191"/>
        <end position="282"/>
    </location>
</feature>
<dbReference type="Gene3D" id="1.10.20.10">
    <property type="entry name" value="Histone, subunit A"/>
    <property type="match status" value="1"/>
</dbReference>
<organism evidence="5 6">
    <name type="scientific">Apiospora hydei</name>
    <dbReference type="NCBI Taxonomy" id="1337664"/>
    <lineage>
        <taxon>Eukaryota</taxon>
        <taxon>Fungi</taxon>
        <taxon>Dikarya</taxon>
        <taxon>Ascomycota</taxon>
        <taxon>Pezizomycotina</taxon>
        <taxon>Sordariomycetes</taxon>
        <taxon>Xylariomycetidae</taxon>
        <taxon>Amphisphaeriales</taxon>
        <taxon>Apiosporaceae</taxon>
        <taxon>Apiospora</taxon>
    </lineage>
</organism>
<dbReference type="InterPro" id="IPR009072">
    <property type="entry name" value="Histone-fold"/>
</dbReference>
<protein>
    <recommendedName>
        <fullName evidence="4">Transcription factor CBF/NF-Y/archaeal histone domain-containing protein</fullName>
    </recommendedName>
</protein>
<dbReference type="EMBL" id="JAQQWN010000006">
    <property type="protein sequence ID" value="KAK8080109.1"/>
    <property type="molecule type" value="Genomic_DNA"/>
</dbReference>
<feature type="compositionally biased region" description="Acidic residues" evidence="3">
    <location>
        <begin position="254"/>
        <end position="263"/>
    </location>
</feature>
<feature type="compositionally biased region" description="Acidic residues" evidence="3">
    <location>
        <begin position="273"/>
        <end position="282"/>
    </location>
</feature>
<dbReference type="InterPro" id="IPR050568">
    <property type="entry name" value="Transcr_DNA_Rep_Reg"/>
</dbReference>
<evidence type="ECO:0000313" key="6">
    <source>
        <dbReference type="Proteomes" id="UP001433268"/>
    </source>
</evidence>
<dbReference type="PANTHER" id="PTHR10252:SF54">
    <property type="entry name" value="CHROMATIN ACCESSIBILITY COMPLEX PROTEIN 1"/>
    <property type="match status" value="1"/>
</dbReference>
<dbReference type="CDD" id="cd23645">
    <property type="entry name" value="HFD_Dpb3-like"/>
    <property type="match status" value="1"/>
</dbReference>
<evidence type="ECO:0000256" key="3">
    <source>
        <dbReference type="SAM" id="MobiDB-lite"/>
    </source>
</evidence>
<dbReference type="Proteomes" id="UP001433268">
    <property type="component" value="Unassembled WGS sequence"/>
</dbReference>
<evidence type="ECO:0000313" key="5">
    <source>
        <dbReference type="EMBL" id="KAK8080109.1"/>
    </source>
</evidence>
<keyword evidence="6" id="KW-1185">Reference proteome</keyword>
<comment type="caution">
    <text evidence="5">The sequence shown here is derived from an EMBL/GenBank/DDBJ whole genome shotgun (WGS) entry which is preliminary data.</text>
</comment>
<reference evidence="5 6" key="1">
    <citation type="submission" date="2023-01" db="EMBL/GenBank/DDBJ databases">
        <title>Analysis of 21 Apiospora genomes using comparative genomics revels a genus with tremendous synthesis potential of carbohydrate active enzymes and secondary metabolites.</title>
        <authorList>
            <person name="Sorensen T."/>
        </authorList>
    </citation>
    <scope>NUCLEOTIDE SEQUENCE [LARGE SCALE GENOMIC DNA]</scope>
    <source>
        <strain evidence="5 6">CBS 114990</strain>
    </source>
</reference>
<dbReference type="SUPFAM" id="SSF47113">
    <property type="entry name" value="Histone-fold"/>
    <property type="match status" value="1"/>
</dbReference>
<dbReference type="GeneID" id="92045302"/>